<keyword evidence="6" id="KW-1185">Reference proteome</keyword>
<evidence type="ECO:0000256" key="1">
    <source>
        <dbReference type="ARBA" id="ARBA00005480"/>
    </source>
</evidence>
<evidence type="ECO:0000313" key="6">
    <source>
        <dbReference type="Proteomes" id="UP000759131"/>
    </source>
</evidence>
<dbReference type="OrthoDB" id="19729at2759"/>
<sequence>MSSVGSPKKLLNNGREIPTRRMQVNDMSQLPYDYSSTPGGTLFSTTPGGTRIVYDRSFLMHLRNSPMARSPPKNLPSIPGVTAPLTGKENRRSPVAKGLTTTSTPLATCVEEKPMPSNPTTGTRIVYDRSFLMHLRNSPMARSPPKNLPSIPGVTAPLTGKENRRSPVAKGLTTTSTPLATCVEEKPMPSNPTTG</sequence>
<evidence type="ECO:0000313" key="5">
    <source>
        <dbReference type="EMBL" id="CAD7627176.1"/>
    </source>
</evidence>
<dbReference type="GO" id="GO:0005737">
    <property type="term" value="C:cytoplasm"/>
    <property type="evidence" value="ECO:0007669"/>
    <property type="project" value="TreeGrafter"/>
</dbReference>
<reference evidence="5" key="1">
    <citation type="submission" date="2020-11" db="EMBL/GenBank/DDBJ databases">
        <authorList>
            <person name="Tran Van P."/>
        </authorList>
    </citation>
    <scope>NUCLEOTIDE SEQUENCE</scope>
</reference>
<evidence type="ECO:0008006" key="7">
    <source>
        <dbReference type="Google" id="ProtNLM"/>
    </source>
</evidence>
<dbReference type="GO" id="GO:0008190">
    <property type="term" value="F:eukaryotic initiation factor 4E binding"/>
    <property type="evidence" value="ECO:0007669"/>
    <property type="project" value="InterPro"/>
</dbReference>
<dbReference type="GO" id="GO:0045947">
    <property type="term" value="P:negative regulation of translational initiation"/>
    <property type="evidence" value="ECO:0007669"/>
    <property type="project" value="InterPro"/>
</dbReference>
<evidence type="ECO:0000256" key="4">
    <source>
        <dbReference type="SAM" id="MobiDB-lite"/>
    </source>
</evidence>
<feature type="region of interest" description="Disordered" evidence="4">
    <location>
        <begin position="139"/>
        <end position="195"/>
    </location>
</feature>
<organism evidence="5">
    <name type="scientific">Medioppia subpectinata</name>
    <dbReference type="NCBI Taxonomy" id="1979941"/>
    <lineage>
        <taxon>Eukaryota</taxon>
        <taxon>Metazoa</taxon>
        <taxon>Ecdysozoa</taxon>
        <taxon>Arthropoda</taxon>
        <taxon>Chelicerata</taxon>
        <taxon>Arachnida</taxon>
        <taxon>Acari</taxon>
        <taxon>Acariformes</taxon>
        <taxon>Sarcoptiformes</taxon>
        <taxon>Oribatida</taxon>
        <taxon>Brachypylina</taxon>
        <taxon>Oppioidea</taxon>
        <taxon>Oppiidae</taxon>
        <taxon>Medioppia</taxon>
    </lineage>
</organism>
<dbReference type="EMBL" id="OC859082">
    <property type="protein sequence ID" value="CAD7627176.1"/>
    <property type="molecule type" value="Genomic_DNA"/>
</dbReference>
<keyword evidence="3" id="KW-0652">Protein synthesis inhibitor</keyword>
<feature type="region of interest" description="Disordered" evidence="4">
    <location>
        <begin position="1"/>
        <end position="22"/>
    </location>
</feature>
<dbReference type="EMBL" id="CAJPIZ010004507">
    <property type="protein sequence ID" value="CAG2107606.1"/>
    <property type="molecule type" value="Genomic_DNA"/>
</dbReference>
<evidence type="ECO:0000256" key="3">
    <source>
        <dbReference type="ARBA" id="ARBA00023193"/>
    </source>
</evidence>
<gene>
    <name evidence="5" type="ORF">OSB1V03_LOCUS7606</name>
</gene>
<feature type="non-terminal residue" evidence="5">
    <location>
        <position position="1"/>
    </location>
</feature>
<dbReference type="Pfam" id="PF05456">
    <property type="entry name" value="eIF_4EBP"/>
    <property type="match status" value="2"/>
</dbReference>
<name>A0A7R9KPV8_9ACAR</name>
<feature type="region of interest" description="Disordered" evidence="4">
    <location>
        <begin position="67"/>
        <end position="99"/>
    </location>
</feature>
<accession>A0A7R9KPV8</accession>
<dbReference type="AlphaFoldDB" id="A0A7R9KPV8"/>
<keyword evidence="2" id="KW-0810">Translation regulation</keyword>
<dbReference type="InterPro" id="IPR008606">
    <property type="entry name" value="EIF4EBP"/>
</dbReference>
<dbReference type="PANTHER" id="PTHR12669:SF12">
    <property type="entry name" value="EUKARYOTIC TRANSLATION INITIATION FACTOR 4E-BINDING PROTEIN"/>
    <property type="match status" value="1"/>
</dbReference>
<protein>
    <recommendedName>
        <fullName evidence="7">Eukaryotic translation initiation factor 4E binding protein</fullName>
    </recommendedName>
</protein>
<comment type="similarity">
    <text evidence="1">Belongs to the eIF4E-binding protein family.</text>
</comment>
<dbReference type="Proteomes" id="UP000759131">
    <property type="component" value="Unassembled WGS sequence"/>
</dbReference>
<dbReference type="PANTHER" id="PTHR12669">
    <property type="entry name" value="EUKARYOTIC TRANSLATION INITIATION FACTOR 4E-BINDING PROTEIN"/>
    <property type="match status" value="1"/>
</dbReference>
<evidence type="ECO:0000256" key="2">
    <source>
        <dbReference type="ARBA" id="ARBA00022845"/>
    </source>
</evidence>
<proteinExistence type="inferred from homology"/>